<dbReference type="AlphaFoldDB" id="A2ELX5"/>
<dbReference type="RefSeq" id="XP_001318537.1">
    <property type="nucleotide sequence ID" value="XM_001318502.1"/>
</dbReference>
<dbReference type="VEuPathDB" id="TrichDB:TVAG_065710"/>
<dbReference type="Proteomes" id="UP000001542">
    <property type="component" value="Unassembled WGS sequence"/>
</dbReference>
<evidence type="ECO:0000313" key="1">
    <source>
        <dbReference type="EMBL" id="EAY06314.1"/>
    </source>
</evidence>
<dbReference type="VEuPathDB" id="TrichDB:TVAGG3_0988570"/>
<reference evidence="1" key="1">
    <citation type="submission" date="2006-10" db="EMBL/GenBank/DDBJ databases">
        <authorList>
            <person name="Amadeo P."/>
            <person name="Zhao Q."/>
            <person name="Wortman J."/>
            <person name="Fraser-Liggett C."/>
            <person name="Carlton J."/>
        </authorList>
    </citation>
    <scope>NUCLEOTIDE SEQUENCE</scope>
    <source>
        <strain evidence="1">G3</strain>
    </source>
</reference>
<name>A2ELX5_TRIV3</name>
<evidence type="ECO:0000313" key="2">
    <source>
        <dbReference type="Proteomes" id="UP000001542"/>
    </source>
</evidence>
<dbReference type="KEGG" id="tva:4764184"/>
<organism evidence="1 2">
    <name type="scientific">Trichomonas vaginalis (strain ATCC PRA-98 / G3)</name>
    <dbReference type="NCBI Taxonomy" id="412133"/>
    <lineage>
        <taxon>Eukaryota</taxon>
        <taxon>Metamonada</taxon>
        <taxon>Parabasalia</taxon>
        <taxon>Trichomonadida</taxon>
        <taxon>Trichomonadidae</taxon>
        <taxon>Trichomonas</taxon>
    </lineage>
</organism>
<accession>A2ELX5</accession>
<dbReference type="EMBL" id="DS113426">
    <property type="protein sequence ID" value="EAY06314.1"/>
    <property type="molecule type" value="Genomic_DNA"/>
</dbReference>
<sequence>MFAFFFLALTRAEVQYEATLESIELPQLTPADYKELAEAVVTVLFKNGKCLNVINGISDAITHSRSGCGVDLPAGPKLYEEMARFQKYKENFDPETGKFFEDLKNQAKKLIATADKGVIKEYGQGYVCWCITMGGYVVYPAYSLNVEVVNTQEGRMCHVYGVSNMSGQDYWDFDDVPSYGWLKNLVEEKIPEWLVKLRTKNMQPFYTKYNFDLPVDFTFKVD</sequence>
<dbReference type="InParanoid" id="A2ELX5"/>
<proteinExistence type="predicted"/>
<protein>
    <submittedName>
        <fullName evidence="1">Uncharacterized protein</fullName>
    </submittedName>
</protein>
<gene>
    <name evidence="1" type="ORF">TVAG_065710</name>
</gene>
<keyword evidence="2" id="KW-1185">Reference proteome</keyword>
<reference evidence="1" key="2">
    <citation type="journal article" date="2007" name="Science">
        <title>Draft genome sequence of the sexually transmitted pathogen Trichomonas vaginalis.</title>
        <authorList>
            <person name="Carlton J.M."/>
            <person name="Hirt R.P."/>
            <person name="Silva J.C."/>
            <person name="Delcher A.L."/>
            <person name="Schatz M."/>
            <person name="Zhao Q."/>
            <person name="Wortman J.R."/>
            <person name="Bidwell S.L."/>
            <person name="Alsmark U.C.M."/>
            <person name="Besteiro S."/>
            <person name="Sicheritz-Ponten T."/>
            <person name="Noel C.J."/>
            <person name="Dacks J.B."/>
            <person name="Foster P.G."/>
            <person name="Simillion C."/>
            <person name="Van de Peer Y."/>
            <person name="Miranda-Saavedra D."/>
            <person name="Barton G.J."/>
            <person name="Westrop G.D."/>
            <person name="Mueller S."/>
            <person name="Dessi D."/>
            <person name="Fiori P.L."/>
            <person name="Ren Q."/>
            <person name="Paulsen I."/>
            <person name="Zhang H."/>
            <person name="Bastida-Corcuera F.D."/>
            <person name="Simoes-Barbosa A."/>
            <person name="Brown M.T."/>
            <person name="Hayes R.D."/>
            <person name="Mukherjee M."/>
            <person name="Okumura C.Y."/>
            <person name="Schneider R."/>
            <person name="Smith A.J."/>
            <person name="Vanacova S."/>
            <person name="Villalvazo M."/>
            <person name="Haas B.J."/>
            <person name="Pertea M."/>
            <person name="Feldblyum T.V."/>
            <person name="Utterback T.R."/>
            <person name="Shu C.L."/>
            <person name="Osoegawa K."/>
            <person name="de Jong P.J."/>
            <person name="Hrdy I."/>
            <person name="Horvathova L."/>
            <person name="Zubacova Z."/>
            <person name="Dolezal P."/>
            <person name="Malik S.B."/>
            <person name="Logsdon J.M. Jr."/>
            <person name="Henze K."/>
            <person name="Gupta A."/>
            <person name="Wang C.C."/>
            <person name="Dunne R.L."/>
            <person name="Upcroft J.A."/>
            <person name="Upcroft P."/>
            <person name="White O."/>
            <person name="Salzberg S.L."/>
            <person name="Tang P."/>
            <person name="Chiu C.-H."/>
            <person name="Lee Y.-S."/>
            <person name="Embley T.M."/>
            <person name="Coombs G.H."/>
            <person name="Mottram J.C."/>
            <person name="Tachezy J."/>
            <person name="Fraser-Liggett C.M."/>
            <person name="Johnson P.J."/>
        </authorList>
    </citation>
    <scope>NUCLEOTIDE SEQUENCE [LARGE SCALE GENOMIC DNA]</scope>
    <source>
        <strain evidence="1">G3</strain>
    </source>
</reference>